<reference evidence="1 2" key="1">
    <citation type="submission" date="2020-01" db="EMBL/GenBank/DDBJ databases">
        <title>The genomic epidemiology of tigecycline resistance gene tet(X) variants in a swine farm in China.</title>
        <authorList>
            <person name="Peng K."/>
            <person name="Li R."/>
        </authorList>
    </citation>
    <scope>NUCLEOTIDE SEQUENCE [LARGE SCALE GENOMIC DNA]</scope>
    <source>
        <strain evidence="1 2">ZN3</strain>
    </source>
</reference>
<gene>
    <name evidence="1" type="ORF">GTH24_01705</name>
</gene>
<evidence type="ECO:0000313" key="1">
    <source>
        <dbReference type="EMBL" id="QIF92677.1"/>
    </source>
</evidence>
<protein>
    <submittedName>
        <fullName evidence="1">PAAR domain-containing protein</fullName>
    </submittedName>
</protein>
<dbReference type="Proteomes" id="UP000503287">
    <property type="component" value="Chromosome"/>
</dbReference>
<sequence length="146" mass="16257">MAIGYFLRVGDRATCGKHLGTYNIIGGVDSVWNNGRKVAGTLESISSCPCHARFISSINDCYIVESNKAQSPTLPKISHQKRHESSGAMHSIHYLCKDDSGRAITHCKYYFYLSDGEYVYGETDNDGYTLPYESSRLVNAVIHIIK</sequence>
<organism evidence="1 2">
    <name type="scientific">Proteus vulgaris</name>
    <dbReference type="NCBI Taxonomy" id="585"/>
    <lineage>
        <taxon>Bacteria</taxon>
        <taxon>Pseudomonadati</taxon>
        <taxon>Pseudomonadota</taxon>
        <taxon>Gammaproteobacteria</taxon>
        <taxon>Enterobacterales</taxon>
        <taxon>Morganellaceae</taxon>
        <taxon>Proteus</taxon>
    </lineage>
</organism>
<evidence type="ECO:0000313" key="2">
    <source>
        <dbReference type="Proteomes" id="UP000503287"/>
    </source>
</evidence>
<proteinExistence type="predicted"/>
<accession>A0A6G6SE21</accession>
<dbReference type="RefSeq" id="WP_072069539.1">
    <property type="nucleotide sequence ID" value="NZ_CP047344.1"/>
</dbReference>
<keyword evidence="2" id="KW-1185">Reference proteome</keyword>
<dbReference type="AlphaFoldDB" id="A0A6G6SE21"/>
<name>A0A6G6SE21_PROVU</name>
<dbReference type="EMBL" id="CP047344">
    <property type="protein sequence ID" value="QIF92677.1"/>
    <property type="molecule type" value="Genomic_DNA"/>
</dbReference>